<dbReference type="InterPro" id="IPR029044">
    <property type="entry name" value="Nucleotide-diphossugar_trans"/>
</dbReference>
<dbReference type="CDD" id="cd04194">
    <property type="entry name" value="GT8_A4GalT_like"/>
    <property type="match status" value="1"/>
</dbReference>
<evidence type="ECO:0000256" key="3">
    <source>
        <dbReference type="ARBA" id="ARBA00022723"/>
    </source>
</evidence>
<dbReference type="Proteomes" id="UP000028933">
    <property type="component" value="Chromosome"/>
</dbReference>
<dbReference type="PANTHER" id="PTHR13778:SF47">
    <property type="entry name" value="LIPOPOLYSACCHARIDE 1,3-GALACTOSYLTRANSFERASE"/>
    <property type="match status" value="1"/>
</dbReference>
<dbReference type="SUPFAM" id="SSF53448">
    <property type="entry name" value="Nucleotide-diphospho-sugar transferases"/>
    <property type="match status" value="1"/>
</dbReference>
<evidence type="ECO:0000313" key="4">
    <source>
        <dbReference type="EMBL" id="AIL47091.1"/>
    </source>
</evidence>
<accession>A0A077EHM2</accession>
<dbReference type="EMBL" id="CP007547">
    <property type="protein sequence ID" value="AIL47091.1"/>
    <property type="molecule type" value="Genomic_DNA"/>
</dbReference>
<dbReference type="STRING" id="1338011.BD94_3316"/>
<dbReference type="GO" id="GO:0046872">
    <property type="term" value="F:metal ion binding"/>
    <property type="evidence" value="ECO:0007669"/>
    <property type="project" value="UniProtKB-KW"/>
</dbReference>
<protein>
    <submittedName>
        <fullName evidence="4">Lipopolysaccharide biosynthesis glycosyltransferase</fullName>
    </submittedName>
</protein>
<sequence>MNKIPIAFCFDDNLLMPAGICLTSLLENAHSDTFYDIFILHDNKSKFPESGYLEKLHNQYQNFNITYRNVGNAFEGAFEIRGITVAAYYRLLIPEVITEYDKIFYFDVDIIFRSDLSEIFMGTDLADYYVAGVSTPYSDLKNYINNTIKMDVDKYICSGTIILNSKKILQDDIISKFKETAKFPWKYQDQDVLNKVCKDKIKLLAPWFGIVGTINEITANIDQKYYGQKDLDLIFNSGTIHYNGAKPWKDWCYNFDIWWEYYRKSIFFDPKFYFEFYHYKLTEYDRLPLWKRIKILLRYFKTRL</sequence>
<organism evidence="4 5">
    <name type="scientific">Elizabethkingia anophelis NUHP1</name>
    <dbReference type="NCBI Taxonomy" id="1338011"/>
    <lineage>
        <taxon>Bacteria</taxon>
        <taxon>Pseudomonadati</taxon>
        <taxon>Bacteroidota</taxon>
        <taxon>Flavobacteriia</taxon>
        <taxon>Flavobacteriales</taxon>
        <taxon>Weeksellaceae</taxon>
        <taxon>Elizabethkingia</taxon>
    </lineage>
</organism>
<dbReference type="InterPro" id="IPR050748">
    <property type="entry name" value="Glycosyltrans_8_dom-fam"/>
</dbReference>
<dbReference type="KEGG" id="eao:BD94_3316"/>
<proteinExistence type="predicted"/>
<keyword evidence="3" id="KW-0479">Metal-binding</keyword>
<dbReference type="Gene3D" id="3.90.550.10">
    <property type="entry name" value="Spore Coat Polysaccharide Biosynthesis Protein SpsA, Chain A"/>
    <property type="match status" value="1"/>
</dbReference>
<dbReference type="PANTHER" id="PTHR13778">
    <property type="entry name" value="GLYCOSYLTRANSFERASE 8 DOMAIN-CONTAINING PROTEIN"/>
    <property type="match status" value="1"/>
</dbReference>
<reference evidence="4" key="1">
    <citation type="journal article" date="2013" name="Lancet">
        <title>First case of E anophelis outbreak in an intensive-care unit.</title>
        <authorList>
            <person name="Teo J."/>
            <person name="Tan S.Y."/>
            <person name="Tay M."/>
            <person name="Ding Y."/>
            <person name="Kjelleberg S."/>
            <person name="Givskov M."/>
            <person name="Lin R.T."/>
            <person name="Yang L."/>
        </authorList>
    </citation>
    <scope>NUCLEOTIDE SEQUENCE [LARGE SCALE GENOMIC DNA]</scope>
    <source>
        <strain evidence="4">NUHP1</strain>
    </source>
</reference>
<dbReference type="Pfam" id="PF01501">
    <property type="entry name" value="Glyco_transf_8"/>
    <property type="match status" value="1"/>
</dbReference>
<dbReference type="GO" id="GO:0016757">
    <property type="term" value="F:glycosyltransferase activity"/>
    <property type="evidence" value="ECO:0007669"/>
    <property type="project" value="UniProtKB-KW"/>
</dbReference>
<evidence type="ECO:0000256" key="1">
    <source>
        <dbReference type="ARBA" id="ARBA00022676"/>
    </source>
</evidence>
<name>A0A077EHM2_9FLAO</name>
<evidence type="ECO:0000313" key="5">
    <source>
        <dbReference type="Proteomes" id="UP000028933"/>
    </source>
</evidence>
<dbReference type="eggNOG" id="COG1442">
    <property type="taxonomic scope" value="Bacteria"/>
</dbReference>
<keyword evidence="1" id="KW-0328">Glycosyltransferase</keyword>
<dbReference type="AlphaFoldDB" id="A0A077EHM2"/>
<evidence type="ECO:0000256" key="2">
    <source>
        <dbReference type="ARBA" id="ARBA00022679"/>
    </source>
</evidence>
<dbReference type="HOGENOM" id="CLU_050833_0_0_10"/>
<dbReference type="RefSeq" id="WP_228050454.1">
    <property type="nucleotide sequence ID" value="NZ_CP007547.1"/>
</dbReference>
<reference evidence="4" key="2">
    <citation type="journal article" date="2015" name="Genome Biol. Evol.">
        <title>Complete Genome Sequence and Transcriptomic Analysis of the Novel Pathogen Elizabethkingia anophelis in Response to Oxidative Stress.</title>
        <authorList>
            <person name="Li Y."/>
            <person name="Liu Y."/>
            <person name="Chew S.C."/>
            <person name="Tay M."/>
            <person name="Salido M.M."/>
            <person name="Teo J."/>
            <person name="Lauro F.M."/>
            <person name="Givskov M."/>
            <person name="Yang L."/>
        </authorList>
    </citation>
    <scope>NUCLEOTIDE SEQUENCE</scope>
    <source>
        <strain evidence="4">NUHP1</strain>
    </source>
</reference>
<keyword evidence="2 4" id="KW-0808">Transferase</keyword>
<dbReference type="InterPro" id="IPR002495">
    <property type="entry name" value="Glyco_trans_8"/>
</dbReference>
<gene>
    <name evidence="4" type="ORF">BD94_3316</name>
</gene>